<comment type="similarity">
    <text evidence="2">Belongs to the GtrA family.</text>
</comment>
<evidence type="ECO:0000256" key="5">
    <source>
        <dbReference type="ARBA" id="ARBA00023136"/>
    </source>
</evidence>
<comment type="caution">
    <text evidence="8">The sequence shown here is derived from an EMBL/GenBank/DDBJ whole genome shotgun (WGS) entry which is preliminary data.</text>
</comment>
<evidence type="ECO:0000256" key="6">
    <source>
        <dbReference type="SAM" id="Phobius"/>
    </source>
</evidence>
<keyword evidence="4 6" id="KW-1133">Transmembrane helix</keyword>
<sequence>MLLFKELCRLNKLVLNNKFFLYLIIGAIAALIEWLTFYFLNQFLGLHYLVTTTVAFAFATLCHYVLGNIAVFTSGVRYGKTKELSLVFLVSSIGLVFNLLLMGLFVGIFFWPTLISKIIASFIVVFWNYSARKKWIF</sequence>
<dbReference type="GO" id="GO:0005886">
    <property type="term" value="C:plasma membrane"/>
    <property type="evidence" value="ECO:0007669"/>
    <property type="project" value="TreeGrafter"/>
</dbReference>
<evidence type="ECO:0000256" key="2">
    <source>
        <dbReference type="ARBA" id="ARBA00009399"/>
    </source>
</evidence>
<dbReference type="PANTHER" id="PTHR38459:SF1">
    <property type="entry name" value="PROPHAGE BACTOPRENOL-LINKED GLUCOSE TRANSLOCASE HOMOLOG"/>
    <property type="match status" value="1"/>
</dbReference>
<feature type="transmembrane region" description="Helical" evidence="6">
    <location>
        <begin position="108"/>
        <end position="129"/>
    </location>
</feature>
<dbReference type="Proteomes" id="UP000824099">
    <property type="component" value="Unassembled WGS sequence"/>
</dbReference>
<dbReference type="PANTHER" id="PTHR38459">
    <property type="entry name" value="PROPHAGE BACTOPRENOL-LINKED GLUCOSE TRANSLOCASE HOMOLOG"/>
    <property type="match status" value="1"/>
</dbReference>
<feature type="transmembrane region" description="Helical" evidence="6">
    <location>
        <begin position="84"/>
        <end position="102"/>
    </location>
</feature>
<evidence type="ECO:0000256" key="4">
    <source>
        <dbReference type="ARBA" id="ARBA00022989"/>
    </source>
</evidence>
<dbReference type="GO" id="GO:0000271">
    <property type="term" value="P:polysaccharide biosynthetic process"/>
    <property type="evidence" value="ECO:0007669"/>
    <property type="project" value="InterPro"/>
</dbReference>
<evidence type="ECO:0000256" key="1">
    <source>
        <dbReference type="ARBA" id="ARBA00004141"/>
    </source>
</evidence>
<protein>
    <submittedName>
        <fullName evidence="8">GtrA family protein</fullName>
    </submittedName>
</protein>
<feature type="transmembrane region" description="Helical" evidence="6">
    <location>
        <begin position="20"/>
        <end position="40"/>
    </location>
</feature>
<keyword evidence="3 6" id="KW-0812">Transmembrane</keyword>
<dbReference type="InterPro" id="IPR007267">
    <property type="entry name" value="GtrA_DPMS_TM"/>
</dbReference>
<gene>
    <name evidence="8" type="ORF">IAB06_03115</name>
</gene>
<proteinExistence type="inferred from homology"/>
<dbReference type="InterPro" id="IPR051401">
    <property type="entry name" value="GtrA_CellWall_Glycosyl"/>
</dbReference>
<comment type="subcellular location">
    <subcellularLocation>
        <location evidence="1">Membrane</location>
        <topology evidence="1">Multi-pass membrane protein</topology>
    </subcellularLocation>
</comment>
<dbReference type="AlphaFoldDB" id="A0A9D1MNY5"/>
<keyword evidence="5 6" id="KW-0472">Membrane</keyword>
<dbReference type="EMBL" id="DVNI01000042">
    <property type="protein sequence ID" value="HIU64018.1"/>
    <property type="molecule type" value="Genomic_DNA"/>
</dbReference>
<name>A0A9D1MNY5_9FIRM</name>
<dbReference type="Pfam" id="PF04138">
    <property type="entry name" value="GtrA_DPMS_TM"/>
    <property type="match status" value="1"/>
</dbReference>
<evidence type="ECO:0000313" key="8">
    <source>
        <dbReference type="EMBL" id="HIU64018.1"/>
    </source>
</evidence>
<feature type="domain" description="GtrA/DPMS transmembrane" evidence="7">
    <location>
        <begin position="22"/>
        <end position="137"/>
    </location>
</feature>
<reference evidence="8" key="2">
    <citation type="journal article" date="2021" name="PeerJ">
        <title>Extensive microbial diversity within the chicken gut microbiome revealed by metagenomics and culture.</title>
        <authorList>
            <person name="Gilroy R."/>
            <person name="Ravi A."/>
            <person name="Getino M."/>
            <person name="Pursley I."/>
            <person name="Horton D.L."/>
            <person name="Alikhan N.F."/>
            <person name="Baker D."/>
            <person name="Gharbi K."/>
            <person name="Hall N."/>
            <person name="Watson M."/>
            <person name="Adriaenssens E.M."/>
            <person name="Foster-Nyarko E."/>
            <person name="Jarju S."/>
            <person name="Secka A."/>
            <person name="Antonio M."/>
            <person name="Oren A."/>
            <person name="Chaudhuri R.R."/>
            <person name="La Ragione R."/>
            <person name="Hildebrand F."/>
            <person name="Pallen M.J."/>
        </authorList>
    </citation>
    <scope>NUCLEOTIDE SEQUENCE</scope>
    <source>
        <strain evidence="8">CHK160-1198</strain>
    </source>
</reference>
<feature type="transmembrane region" description="Helical" evidence="6">
    <location>
        <begin position="46"/>
        <end position="72"/>
    </location>
</feature>
<evidence type="ECO:0000313" key="9">
    <source>
        <dbReference type="Proteomes" id="UP000824099"/>
    </source>
</evidence>
<accession>A0A9D1MNY5</accession>
<evidence type="ECO:0000259" key="7">
    <source>
        <dbReference type="Pfam" id="PF04138"/>
    </source>
</evidence>
<evidence type="ECO:0000256" key="3">
    <source>
        <dbReference type="ARBA" id="ARBA00022692"/>
    </source>
</evidence>
<reference evidence="8" key="1">
    <citation type="submission" date="2020-10" db="EMBL/GenBank/DDBJ databases">
        <authorList>
            <person name="Gilroy R."/>
        </authorList>
    </citation>
    <scope>NUCLEOTIDE SEQUENCE</scope>
    <source>
        <strain evidence="8">CHK160-1198</strain>
    </source>
</reference>
<organism evidence="8 9">
    <name type="scientific">Candidatus Avacidaminococcus intestinavium</name>
    <dbReference type="NCBI Taxonomy" id="2840684"/>
    <lineage>
        <taxon>Bacteria</taxon>
        <taxon>Bacillati</taxon>
        <taxon>Bacillota</taxon>
        <taxon>Negativicutes</taxon>
        <taxon>Acidaminococcales</taxon>
        <taxon>Acidaminococcaceae</taxon>
        <taxon>Acidaminococcaceae incertae sedis</taxon>
        <taxon>Candidatus Avacidaminococcus</taxon>
    </lineage>
</organism>